<accession>A0A9D2SSW1</accession>
<evidence type="ECO:0000313" key="2">
    <source>
        <dbReference type="EMBL" id="HJC33179.1"/>
    </source>
</evidence>
<dbReference type="PANTHER" id="PTHR37806">
    <property type="entry name" value="LMO0724 PROTEIN"/>
    <property type="match status" value="1"/>
</dbReference>
<gene>
    <name evidence="2" type="ORF">H9758_01135</name>
</gene>
<feature type="domain" description="Peptidase C39-like" evidence="1">
    <location>
        <begin position="11"/>
        <end position="195"/>
    </location>
</feature>
<sequence length="226" mass="25630">MKKIGKKVIIQAPYIDQSVRYPTGCESVSAVMLLQYLGIDITVDGFIETYLEKRDFEERDGVLFGPDPRKYFCGSPYDEDAFGCYAPVIVNALEKVFLDVDSGKCSTKHETAAYRAVDETGTPLEELLIKYIDHGMPVICWACIDMREPVTGPQWHFFETAAGRTPDGIFTWISNEHCMLLVGYDEENYYFNDPHNGNGLTGYPREITEKRHRAQYMQAVGVIKAI</sequence>
<evidence type="ECO:0000259" key="1">
    <source>
        <dbReference type="Pfam" id="PF13529"/>
    </source>
</evidence>
<dbReference type="Gene3D" id="3.90.70.10">
    <property type="entry name" value="Cysteine proteinases"/>
    <property type="match status" value="1"/>
</dbReference>
<protein>
    <submittedName>
        <fullName evidence="2">C39 family peptidase</fullName>
    </submittedName>
</protein>
<dbReference type="PANTHER" id="PTHR37806:SF1">
    <property type="entry name" value="PEPTIDASE C39-LIKE DOMAIN-CONTAINING PROTEIN"/>
    <property type="match status" value="1"/>
</dbReference>
<dbReference type="InterPro" id="IPR039564">
    <property type="entry name" value="Peptidase_C39-like"/>
</dbReference>
<dbReference type="Pfam" id="PF13529">
    <property type="entry name" value="Peptidase_C39_2"/>
    <property type="match status" value="1"/>
</dbReference>
<proteinExistence type="predicted"/>
<evidence type="ECO:0000313" key="3">
    <source>
        <dbReference type="Proteomes" id="UP000823890"/>
    </source>
</evidence>
<reference evidence="2" key="2">
    <citation type="submission" date="2021-04" db="EMBL/GenBank/DDBJ databases">
        <authorList>
            <person name="Gilroy R."/>
        </authorList>
    </citation>
    <scope>NUCLEOTIDE SEQUENCE</scope>
    <source>
        <strain evidence="2">ChiW19-954</strain>
    </source>
</reference>
<comment type="caution">
    <text evidence="2">The sequence shown here is derived from an EMBL/GenBank/DDBJ whole genome shotgun (WGS) entry which is preliminary data.</text>
</comment>
<dbReference type="AlphaFoldDB" id="A0A9D2SSW1"/>
<organism evidence="2 3">
    <name type="scientific">Candidatus Mediterraneibacter faecipullorum</name>
    <dbReference type="NCBI Taxonomy" id="2838670"/>
    <lineage>
        <taxon>Bacteria</taxon>
        <taxon>Bacillati</taxon>
        <taxon>Bacillota</taxon>
        <taxon>Clostridia</taxon>
        <taxon>Lachnospirales</taxon>
        <taxon>Lachnospiraceae</taxon>
        <taxon>Mediterraneibacter</taxon>
    </lineage>
</organism>
<reference evidence="2" key="1">
    <citation type="journal article" date="2021" name="PeerJ">
        <title>Extensive microbial diversity within the chicken gut microbiome revealed by metagenomics and culture.</title>
        <authorList>
            <person name="Gilroy R."/>
            <person name="Ravi A."/>
            <person name="Getino M."/>
            <person name="Pursley I."/>
            <person name="Horton D.L."/>
            <person name="Alikhan N.F."/>
            <person name="Baker D."/>
            <person name="Gharbi K."/>
            <person name="Hall N."/>
            <person name="Watson M."/>
            <person name="Adriaenssens E.M."/>
            <person name="Foster-Nyarko E."/>
            <person name="Jarju S."/>
            <person name="Secka A."/>
            <person name="Antonio M."/>
            <person name="Oren A."/>
            <person name="Chaudhuri R.R."/>
            <person name="La Ragione R."/>
            <person name="Hildebrand F."/>
            <person name="Pallen M.J."/>
        </authorList>
    </citation>
    <scope>NUCLEOTIDE SEQUENCE</scope>
    <source>
        <strain evidence="2">ChiW19-954</strain>
    </source>
</reference>
<dbReference type="Proteomes" id="UP000823890">
    <property type="component" value="Unassembled WGS sequence"/>
</dbReference>
<dbReference type="EMBL" id="DWWO01000011">
    <property type="protein sequence ID" value="HJC33179.1"/>
    <property type="molecule type" value="Genomic_DNA"/>
</dbReference>
<name>A0A9D2SSW1_9FIRM</name>